<evidence type="ECO:0000256" key="1">
    <source>
        <dbReference type="SAM" id="MobiDB-lite"/>
    </source>
</evidence>
<keyword evidence="2" id="KW-1133">Transmembrane helix</keyword>
<keyword evidence="4" id="KW-1185">Reference proteome</keyword>
<sequence>MTKAHGDAGNNGPGPVENVKEREDNDSHEDGENKNTNEDGKNKDTNDDEKNKDTNDDEKNKDTNDGEKNKDTNDDEKNKANKENEKNKGTNEDEKNKGTSEDEKNKGANEDGKPGGNTQHQPAADSEAENSHFFSYLVFLVVFVAVLYIAYHNKRKIIAFVLEGKRSRTTRRPKSTDYQKLEQHVSYSCRERAELPLFVLPDVISSLP</sequence>
<proteinExistence type="predicted"/>
<reference evidence="3" key="2">
    <citation type="submission" date="2025-08" db="UniProtKB">
        <authorList>
            <consortium name="Ensembl"/>
        </authorList>
    </citation>
    <scope>IDENTIFICATION</scope>
</reference>
<reference evidence="3" key="3">
    <citation type="submission" date="2025-09" db="UniProtKB">
        <authorList>
            <consortium name="Ensembl"/>
        </authorList>
    </citation>
    <scope>IDENTIFICATION</scope>
</reference>
<dbReference type="AlphaFoldDB" id="A0A673C3T9"/>
<dbReference type="Pfam" id="PF17818">
    <property type="entry name" value="KCT2"/>
    <property type="match status" value="1"/>
</dbReference>
<dbReference type="InterPro" id="IPR037645">
    <property type="entry name" value="KCT2"/>
</dbReference>
<feature type="transmembrane region" description="Helical" evidence="2">
    <location>
        <begin position="133"/>
        <end position="151"/>
    </location>
</feature>
<accession>A0A673C3T9</accession>
<keyword evidence="2" id="KW-0812">Transmembrane</keyword>
<reference evidence="3" key="1">
    <citation type="submission" date="2019-06" db="EMBL/GenBank/DDBJ databases">
        <authorList>
            <consortium name="Wellcome Sanger Institute Data Sharing"/>
        </authorList>
    </citation>
    <scope>NUCLEOTIDE SEQUENCE [LARGE SCALE GENOMIC DNA]</scope>
</reference>
<dbReference type="PANTHER" id="PTHR16502:SF0">
    <property type="entry name" value="KERATINOCYTE-ASSOCIATED TRANSMEMBRANE PROTEIN 2"/>
    <property type="match status" value="1"/>
</dbReference>
<dbReference type="Proteomes" id="UP000472271">
    <property type="component" value="Chromosome 9"/>
</dbReference>
<feature type="compositionally biased region" description="Basic and acidic residues" evidence="1">
    <location>
        <begin position="18"/>
        <end position="113"/>
    </location>
</feature>
<dbReference type="PANTHER" id="PTHR16502">
    <property type="entry name" value="KERATINOCYTE-ASSOCIATED TRANSMEMBRANE PROTEIN 2"/>
    <property type="match status" value="1"/>
</dbReference>
<feature type="region of interest" description="Disordered" evidence="1">
    <location>
        <begin position="1"/>
        <end position="126"/>
    </location>
</feature>
<evidence type="ECO:0000313" key="3">
    <source>
        <dbReference type="Ensembl" id="ENSSORP00005047602.1"/>
    </source>
</evidence>
<evidence type="ECO:0000256" key="2">
    <source>
        <dbReference type="SAM" id="Phobius"/>
    </source>
</evidence>
<dbReference type="InParanoid" id="A0A673C3T9"/>
<evidence type="ECO:0000313" key="4">
    <source>
        <dbReference type="Proteomes" id="UP000472271"/>
    </source>
</evidence>
<organism evidence="3 4">
    <name type="scientific">Sphaeramia orbicularis</name>
    <name type="common">orbiculate cardinalfish</name>
    <dbReference type="NCBI Taxonomy" id="375764"/>
    <lineage>
        <taxon>Eukaryota</taxon>
        <taxon>Metazoa</taxon>
        <taxon>Chordata</taxon>
        <taxon>Craniata</taxon>
        <taxon>Vertebrata</taxon>
        <taxon>Euteleostomi</taxon>
        <taxon>Actinopterygii</taxon>
        <taxon>Neopterygii</taxon>
        <taxon>Teleostei</taxon>
        <taxon>Neoteleostei</taxon>
        <taxon>Acanthomorphata</taxon>
        <taxon>Gobiaria</taxon>
        <taxon>Kurtiformes</taxon>
        <taxon>Apogonoidei</taxon>
        <taxon>Apogonidae</taxon>
        <taxon>Apogoninae</taxon>
        <taxon>Sphaeramia</taxon>
    </lineage>
</organism>
<protein>
    <recommendedName>
        <fullName evidence="5">Trans-golgi network protein 2</fullName>
    </recommendedName>
</protein>
<dbReference type="Ensembl" id="ENSSORT00005048782.1">
    <property type="protein sequence ID" value="ENSSORP00005047602.1"/>
    <property type="gene ID" value="ENSSORG00005021758.1"/>
</dbReference>
<evidence type="ECO:0008006" key="5">
    <source>
        <dbReference type="Google" id="ProtNLM"/>
    </source>
</evidence>
<keyword evidence="2" id="KW-0472">Membrane</keyword>
<name>A0A673C3T9_9TELE</name>